<dbReference type="GO" id="GO:0008380">
    <property type="term" value="P:RNA splicing"/>
    <property type="evidence" value="ECO:0007669"/>
    <property type="project" value="UniProtKB-KW"/>
</dbReference>
<keyword evidence="5" id="KW-0507">mRNA processing</keyword>
<keyword evidence="11" id="KW-1185">Reference proteome</keyword>
<evidence type="ECO:0000256" key="1">
    <source>
        <dbReference type="ARBA" id="ARBA00003632"/>
    </source>
</evidence>
<dbReference type="AlphaFoldDB" id="A0AAW0YX50"/>
<comment type="subunit">
    <text evidence="4">Part of a tri-snRNP complex.</text>
</comment>
<evidence type="ECO:0000259" key="9">
    <source>
        <dbReference type="Pfam" id="PF08648"/>
    </source>
</evidence>
<sequence>MSSRPPPSHLSPRDRDRRYARERDDEPVSVRARERERDRDRVRSKSRSRSPVRREGRYDDRHGDRDRKYDRDRPKGGYDRERQRRDYPDGPAVSREIPAPPSGPSGGPIKREGRYDSPSFDSYSNNPNNDPNYRPSYPRGGGGGGGRGGYGGRGGGGSGRGGGHGGYDDRGEYNTPLDRRAIEEGRRRREEERAKGIVYTDDGTQIIPGQDGSGVKEEPKEEVDMDDPEAAMAAMMGFGGFDSTKGKGIPVNADGAVKVNKQRTWRQYMNRRGGFNRPLEKMKD</sequence>
<evidence type="ECO:0000256" key="6">
    <source>
        <dbReference type="ARBA" id="ARBA00023187"/>
    </source>
</evidence>
<dbReference type="RefSeq" id="XP_066801598.1">
    <property type="nucleotide sequence ID" value="XM_066948139.1"/>
</dbReference>
<gene>
    <name evidence="10" type="ORF">IAR55_005045</name>
</gene>
<evidence type="ECO:0000256" key="3">
    <source>
        <dbReference type="ARBA" id="ARBA00008218"/>
    </source>
</evidence>
<name>A0AAW0YX50_9TREE</name>
<feature type="compositionally biased region" description="Basic and acidic residues" evidence="8">
    <location>
        <begin position="11"/>
        <end position="43"/>
    </location>
</feature>
<evidence type="ECO:0000313" key="11">
    <source>
        <dbReference type="Proteomes" id="UP001388673"/>
    </source>
</evidence>
<organism evidence="10 11">
    <name type="scientific">Kwoniella newhampshirensis</name>
    <dbReference type="NCBI Taxonomy" id="1651941"/>
    <lineage>
        <taxon>Eukaryota</taxon>
        <taxon>Fungi</taxon>
        <taxon>Dikarya</taxon>
        <taxon>Basidiomycota</taxon>
        <taxon>Agaricomycotina</taxon>
        <taxon>Tremellomycetes</taxon>
        <taxon>Tremellales</taxon>
        <taxon>Cryptococcaceae</taxon>
        <taxon>Kwoniella</taxon>
    </lineage>
</organism>
<dbReference type="Pfam" id="PF08648">
    <property type="entry name" value="SNRNP27"/>
    <property type="match status" value="1"/>
</dbReference>
<accession>A0AAW0YX50</accession>
<dbReference type="GeneID" id="92182303"/>
<dbReference type="Proteomes" id="UP001388673">
    <property type="component" value="Unassembled WGS sequence"/>
</dbReference>
<feature type="compositionally biased region" description="Basic and acidic residues" evidence="8">
    <location>
        <begin position="52"/>
        <end position="88"/>
    </location>
</feature>
<feature type="compositionally biased region" description="Low complexity" evidence="8">
    <location>
        <begin position="116"/>
        <end position="138"/>
    </location>
</feature>
<dbReference type="EMBL" id="JBCAWK010000009">
    <property type="protein sequence ID" value="KAK8849710.1"/>
    <property type="molecule type" value="Genomic_DNA"/>
</dbReference>
<feature type="domain" description="U4/U6.U5 small nuclear ribonucleoprotein 27kDa protein" evidence="9">
    <location>
        <begin position="228"/>
        <end position="282"/>
    </location>
</feature>
<feature type="compositionally biased region" description="Basic and acidic residues" evidence="8">
    <location>
        <begin position="166"/>
        <end position="195"/>
    </location>
</feature>
<evidence type="ECO:0000256" key="5">
    <source>
        <dbReference type="ARBA" id="ARBA00022664"/>
    </source>
</evidence>
<keyword evidence="6" id="KW-0508">mRNA splicing</keyword>
<feature type="compositionally biased region" description="Gly residues" evidence="8">
    <location>
        <begin position="139"/>
        <end position="165"/>
    </location>
</feature>
<comment type="caution">
    <text evidence="10">The sequence shown here is derived from an EMBL/GenBank/DDBJ whole genome shotgun (WGS) entry which is preliminary data.</text>
</comment>
<proteinExistence type="inferred from homology"/>
<dbReference type="GO" id="GO:0071011">
    <property type="term" value="C:precatalytic spliceosome"/>
    <property type="evidence" value="ECO:0007669"/>
    <property type="project" value="TreeGrafter"/>
</dbReference>
<comment type="similarity">
    <text evidence="3">Belongs to the SNUT3 family.</text>
</comment>
<evidence type="ECO:0000256" key="2">
    <source>
        <dbReference type="ARBA" id="ARBA00004123"/>
    </source>
</evidence>
<evidence type="ECO:0000313" key="10">
    <source>
        <dbReference type="EMBL" id="KAK8849710.1"/>
    </source>
</evidence>
<comment type="function">
    <text evidence="1">May play a role in mRNA splicing.</text>
</comment>
<evidence type="ECO:0000256" key="7">
    <source>
        <dbReference type="ARBA" id="ARBA00023242"/>
    </source>
</evidence>
<dbReference type="PANTHER" id="PTHR31077:SF1">
    <property type="entry name" value="U4_U6.U5 SMALL NUCLEAR RIBONUCLEOPROTEIN 27 KDA PROTEIN"/>
    <property type="match status" value="1"/>
</dbReference>
<evidence type="ECO:0000256" key="4">
    <source>
        <dbReference type="ARBA" id="ARBA00011825"/>
    </source>
</evidence>
<keyword evidence="7" id="KW-0539">Nucleus</keyword>
<dbReference type="PANTHER" id="PTHR31077">
    <property type="entry name" value="U4/U6.U5 SMALL NUCLEAR RIBONUCLEOPROTEIN 27 KDA PROTEIN"/>
    <property type="match status" value="1"/>
</dbReference>
<evidence type="ECO:0000256" key="8">
    <source>
        <dbReference type="SAM" id="MobiDB-lite"/>
    </source>
</evidence>
<dbReference type="KEGG" id="kne:92182303"/>
<comment type="subcellular location">
    <subcellularLocation>
        <location evidence="2">Nucleus</location>
    </subcellularLocation>
</comment>
<protein>
    <recommendedName>
        <fullName evidence="9">U4/U6.U5 small nuclear ribonucleoprotein 27kDa protein domain-containing protein</fullName>
    </recommendedName>
</protein>
<dbReference type="InterPro" id="IPR013957">
    <property type="entry name" value="SNRNP27"/>
</dbReference>
<dbReference type="GO" id="GO:0006397">
    <property type="term" value="P:mRNA processing"/>
    <property type="evidence" value="ECO:0007669"/>
    <property type="project" value="UniProtKB-KW"/>
</dbReference>
<reference evidence="10 11" key="1">
    <citation type="journal article" date="2024" name="bioRxiv">
        <title>Comparative genomics of Cryptococcus and Kwoniella reveals pathogenesis evolution and contrasting karyotype dynamics via intercentromeric recombination or chromosome fusion.</title>
        <authorList>
            <person name="Coelho M.A."/>
            <person name="David-Palma M."/>
            <person name="Shea T."/>
            <person name="Bowers K."/>
            <person name="McGinley-Smith S."/>
            <person name="Mohammad A.W."/>
            <person name="Gnirke A."/>
            <person name="Yurkov A.M."/>
            <person name="Nowrousian M."/>
            <person name="Sun S."/>
            <person name="Cuomo C.A."/>
            <person name="Heitman J."/>
        </authorList>
    </citation>
    <scope>NUCLEOTIDE SEQUENCE [LARGE SCALE GENOMIC DNA]</scope>
    <source>
        <strain evidence="10 11">CBS 13917</strain>
    </source>
</reference>
<feature type="region of interest" description="Disordered" evidence="8">
    <location>
        <begin position="1"/>
        <end position="225"/>
    </location>
</feature>